<evidence type="ECO:0000256" key="3">
    <source>
        <dbReference type="ARBA" id="ARBA00023163"/>
    </source>
</evidence>
<dbReference type="InterPro" id="IPR052158">
    <property type="entry name" value="INH-QAR"/>
</dbReference>
<dbReference type="CDD" id="cd03137">
    <property type="entry name" value="GATase1_AraC_1"/>
    <property type="match status" value="1"/>
</dbReference>
<dbReference type="RefSeq" id="WP_377368471.1">
    <property type="nucleotide sequence ID" value="NZ_JAOTJD010000008.1"/>
</dbReference>
<dbReference type="SUPFAM" id="SSF46689">
    <property type="entry name" value="Homeodomain-like"/>
    <property type="match status" value="2"/>
</dbReference>
<dbReference type="PANTHER" id="PTHR43130">
    <property type="entry name" value="ARAC-FAMILY TRANSCRIPTIONAL REGULATOR"/>
    <property type="match status" value="1"/>
</dbReference>
<dbReference type="Pfam" id="PF01965">
    <property type="entry name" value="DJ-1_PfpI"/>
    <property type="match status" value="1"/>
</dbReference>
<keyword evidence="3" id="KW-0804">Transcription</keyword>
<dbReference type="InterPro" id="IPR009057">
    <property type="entry name" value="Homeodomain-like_sf"/>
</dbReference>
<dbReference type="Gene3D" id="3.40.50.880">
    <property type="match status" value="1"/>
</dbReference>
<dbReference type="InterPro" id="IPR018060">
    <property type="entry name" value="HTH_AraC"/>
</dbReference>
<name>A0ABW6CK95_9CAUL</name>
<keyword evidence="1" id="KW-0805">Transcription regulation</keyword>
<evidence type="ECO:0000313" key="5">
    <source>
        <dbReference type="EMBL" id="MFD3263500.1"/>
    </source>
</evidence>
<dbReference type="InterPro" id="IPR029062">
    <property type="entry name" value="Class_I_gatase-like"/>
</dbReference>
<dbReference type="InterPro" id="IPR002818">
    <property type="entry name" value="DJ-1/PfpI"/>
</dbReference>
<protein>
    <submittedName>
        <fullName evidence="5">Transcriptional regulator FtrA</fullName>
    </submittedName>
</protein>
<evidence type="ECO:0000313" key="6">
    <source>
        <dbReference type="Proteomes" id="UP001598130"/>
    </source>
</evidence>
<dbReference type="PANTHER" id="PTHR43130:SF3">
    <property type="entry name" value="HTH-TYPE TRANSCRIPTIONAL REGULATOR RV1931C"/>
    <property type="match status" value="1"/>
</dbReference>
<keyword evidence="6" id="KW-1185">Reference proteome</keyword>
<dbReference type="EMBL" id="JAOTJD010000008">
    <property type="protein sequence ID" value="MFD3263500.1"/>
    <property type="molecule type" value="Genomic_DNA"/>
</dbReference>
<dbReference type="NCBIfam" id="NF006902">
    <property type="entry name" value="PRK09393.1"/>
    <property type="match status" value="1"/>
</dbReference>
<organism evidence="5 6">
    <name type="scientific">Phenylobacterium ferrooxidans</name>
    <dbReference type="NCBI Taxonomy" id="2982689"/>
    <lineage>
        <taxon>Bacteria</taxon>
        <taxon>Pseudomonadati</taxon>
        <taxon>Pseudomonadota</taxon>
        <taxon>Alphaproteobacteria</taxon>
        <taxon>Caulobacterales</taxon>
        <taxon>Caulobacteraceae</taxon>
        <taxon>Phenylobacterium</taxon>
    </lineage>
</organism>
<feature type="domain" description="HTH araC/xylS-type" evidence="4">
    <location>
        <begin position="221"/>
        <end position="319"/>
    </location>
</feature>
<dbReference type="InterPro" id="IPR018062">
    <property type="entry name" value="HTH_AraC-typ_CS"/>
</dbReference>
<evidence type="ECO:0000259" key="4">
    <source>
        <dbReference type="PROSITE" id="PS01124"/>
    </source>
</evidence>
<dbReference type="SUPFAM" id="SSF52317">
    <property type="entry name" value="Class I glutamine amidotransferase-like"/>
    <property type="match status" value="1"/>
</dbReference>
<accession>A0ABW6CK95</accession>
<evidence type="ECO:0000256" key="2">
    <source>
        <dbReference type="ARBA" id="ARBA00023125"/>
    </source>
</evidence>
<dbReference type="Gene3D" id="1.10.10.60">
    <property type="entry name" value="Homeodomain-like"/>
    <property type="match status" value="2"/>
</dbReference>
<comment type="caution">
    <text evidence="5">The sequence shown here is derived from an EMBL/GenBank/DDBJ whole genome shotgun (WGS) entry which is preliminary data.</text>
</comment>
<reference evidence="5 6" key="1">
    <citation type="submission" date="2022-09" db="EMBL/GenBank/DDBJ databases">
        <title>New species of Phenylobacterium.</title>
        <authorList>
            <person name="Mieszkin S."/>
        </authorList>
    </citation>
    <scope>NUCLEOTIDE SEQUENCE [LARGE SCALE GENOMIC DNA]</scope>
    <source>
        <strain evidence="5 6">HK31-G</strain>
    </source>
</reference>
<sequence length="332" mass="35294">MPTDTTPPNRSVVALVYDNLCSFEFGCAAEVFGLPRPEVGPDWYSFATAAVESGPITAMGGLRFEASGGLEVLKGAGTVVVPGWKGADVQPSAELVAALRAAYAGGTRLVTICSGVFVLAAAGLLDGRRATTHWRYAETLRQRYPRIEVDPNVLYVDEGQILTSAGSAAGLDLCLHLVRRDFGARIANQVARRLVIAPHRDGGQAQFIERPLAPSAGGRLSQLIAELQEEPQGSPSIQQLAARAAMSERTFIRRFRETTGMAPGAWLVAVRVDRARDLLETTDLSIEQVAAESGFGAATTLRHHFRSRLGLSPAAYRDRFGVAAAALGPAAA</sequence>
<evidence type="ECO:0000256" key="1">
    <source>
        <dbReference type="ARBA" id="ARBA00023015"/>
    </source>
</evidence>
<gene>
    <name evidence="5" type="primary">ftrA</name>
    <name evidence="5" type="ORF">OCL97_05900</name>
</gene>
<dbReference type="Proteomes" id="UP001598130">
    <property type="component" value="Unassembled WGS sequence"/>
</dbReference>
<dbReference type="PROSITE" id="PS00041">
    <property type="entry name" value="HTH_ARAC_FAMILY_1"/>
    <property type="match status" value="1"/>
</dbReference>
<dbReference type="SMART" id="SM00342">
    <property type="entry name" value="HTH_ARAC"/>
    <property type="match status" value="1"/>
</dbReference>
<proteinExistence type="predicted"/>
<dbReference type="Pfam" id="PF12833">
    <property type="entry name" value="HTH_18"/>
    <property type="match status" value="1"/>
</dbReference>
<keyword evidence="2" id="KW-0238">DNA-binding</keyword>
<dbReference type="PROSITE" id="PS01124">
    <property type="entry name" value="HTH_ARAC_FAMILY_2"/>
    <property type="match status" value="1"/>
</dbReference>